<evidence type="ECO:0000256" key="1">
    <source>
        <dbReference type="SAM" id="Phobius"/>
    </source>
</evidence>
<sequence length="100" mass="11437">MAKIKYGFLCFIPILVYIIFNSMIPQEIVGHISGLGNVTYVNKWSFVLFTTLAGFVCHCLYMIISLKKPDWIGKKKIGKYSHWYFPILTNVVSLIVVCIS</sequence>
<name>A0A9D2BNQ3_9FIRM</name>
<reference evidence="2" key="1">
    <citation type="journal article" date="2021" name="PeerJ">
        <title>Extensive microbial diversity within the chicken gut microbiome revealed by metagenomics and culture.</title>
        <authorList>
            <person name="Gilroy R."/>
            <person name="Ravi A."/>
            <person name="Getino M."/>
            <person name="Pursley I."/>
            <person name="Horton D.L."/>
            <person name="Alikhan N.F."/>
            <person name="Baker D."/>
            <person name="Gharbi K."/>
            <person name="Hall N."/>
            <person name="Watson M."/>
            <person name="Adriaenssens E.M."/>
            <person name="Foster-Nyarko E."/>
            <person name="Jarju S."/>
            <person name="Secka A."/>
            <person name="Antonio M."/>
            <person name="Oren A."/>
            <person name="Chaudhuri R.R."/>
            <person name="La Ragione R."/>
            <person name="Hildebrand F."/>
            <person name="Pallen M.J."/>
        </authorList>
    </citation>
    <scope>NUCLEOTIDE SEQUENCE</scope>
    <source>
        <strain evidence="2">ChiGjej1B1-14440</strain>
    </source>
</reference>
<keyword evidence="1" id="KW-0812">Transmembrane</keyword>
<comment type="caution">
    <text evidence="2">The sequence shown here is derived from an EMBL/GenBank/DDBJ whole genome shotgun (WGS) entry which is preliminary data.</text>
</comment>
<proteinExistence type="predicted"/>
<protein>
    <recommendedName>
        <fullName evidence="4">DUF1648 domain-containing protein</fullName>
    </recommendedName>
</protein>
<organism evidence="2 3">
    <name type="scientific">Candidatus Erysipelatoclostridium merdavium</name>
    <dbReference type="NCBI Taxonomy" id="2838566"/>
    <lineage>
        <taxon>Bacteria</taxon>
        <taxon>Bacillati</taxon>
        <taxon>Bacillota</taxon>
        <taxon>Erysipelotrichia</taxon>
        <taxon>Erysipelotrichales</taxon>
        <taxon>Erysipelotrichales incertae sedis</taxon>
    </lineage>
</organism>
<dbReference type="Proteomes" id="UP000886724">
    <property type="component" value="Unassembled WGS sequence"/>
</dbReference>
<reference evidence="2" key="2">
    <citation type="submission" date="2021-04" db="EMBL/GenBank/DDBJ databases">
        <authorList>
            <person name="Gilroy R."/>
        </authorList>
    </citation>
    <scope>NUCLEOTIDE SEQUENCE</scope>
    <source>
        <strain evidence="2">ChiGjej1B1-14440</strain>
    </source>
</reference>
<feature type="transmembrane region" description="Helical" evidence="1">
    <location>
        <begin position="44"/>
        <end position="63"/>
    </location>
</feature>
<accession>A0A9D2BNQ3</accession>
<feature type="transmembrane region" description="Helical" evidence="1">
    <location>
        <begin position="7"/>
        <end position="24"/>
    </location>
</feature>
<dbReference type="AlphaFoldDB" id="A0A9D2BNQ3"/>
<dbReference type="EMBL" id="DXET01000287">
    <property type="protein sequence ID" value="HIX82781.1"/>
    <property type="molecule type" value="Genomic_DNA"/>
</dbReference>
<gene>
    <name evidence="2" type="ORF">H9980_12560</name>
</gene>
<evidence type="ECO:0008006" key="4">
    <source>
        <dbReference type="Google" id="ProtNLM"/>
    </source>
</evidence>
<evidence type="ECO:0000313" key="3">
    <source>
        <dbReference type="Proteomes" id="UP000886724"/>
    </source>
</evidence>
<keyword evidence="1" id="KW-1133">Transmembrane helix</keyword>
<keyword evidence="1" id="KW-0472">Membrane</keyword>
<evidence type="ECO:0000313" key="2">
    <source>
        <dbReference type="EMBL" id="HIX82781.1"/>
    </source>
</evidence>